<feature type="region of interest" description="Disordered" evidence="1">
    <location>
        <begin position="1"/>
        <end position="58"/>
    </location>
</feature>
<protein>
    <submittedName>
        <fullName evidence="2">HCP-like protein</fullName>
    </submittedName>
</protein>
<evidence type="ECO:0000256" key="1">
    <source>
        <dbReference type="SAM" id="MobiDB-lite"/>
    </source>
</evidence>
<reference evidence="2 3" key="1">
    <citation type="journal article" date="2019" name="Environ. Microbiol.">
        <title>At the nexus of three kingdoms: the genome of the mycorrhizal fungus Gigaspora margarita provides insights into plant, endobacterial and fungal interactions.</title>
        <authorList>
            <person name="Venice F."/>
            <person name="Ghignone S."/>
            <person name="Salvioli di Fossalunga A."/>
            <person name="Amselem J."/>
            <person name="Novero M."/>
            <person name="Xianan X."/>
            <person name="Sedzielewska Toro K."/>
            <person name="Morin E."/>
            <person name="Lipzen A."/>
            <person name="Grigoriev I.V."/>
            <person name="Henrissat B."/>
            <person name="Martin F.M."/>
            <person name="Bonfante P."/>
        </authorList>
    </citation>
    <scope>NUCLEOTIDE SEQUENCE [LARGE SCALE GENOMIC DNA]</scope>
    <source>
        <strain evidence="2 3">BEG34</strain>
    </source>
</reference>
<sequence>MMQDEIEMQDSIETDGIETEDEMKTQNSIETEDEMESIIESDIDDVDSISSDSSINEDELYEVENMDDYRERNKNNDNGYSDKKDLTVDASMNIKQVSSTNRGVSYFDNSTSALLFCWLEKYITSTSAYDDLVDILQNPAFNINDVINQKTSSTSKETQLCYYLSIIDIIWNILNNPILYDTLYFGPGVEVKSKKEYWHGDLWAESPLFGQDKIIINRGIILYVPSSYINMFYLNTVEPSKTDVYSMARLTTQKLQLWPVDQYLEEGSIIKLRDVNLDYMHPCEYSTLIAPPPEYNNLKVLKLFIDIYYDDFGTYRNVYQSLGGMYIQLGNMPFDIRKHLRNHFVLGFVPFGGSFNDFIHPFVSDMNQLEKGVLLNIQGNDYCIIAGLRCVTADLPQGNDLAGVKRHGAIRGCRTCLVAKDNATNKNLDIAMISRYHHITNVQFEGISIASTFAQQDEISKKYSLRNSPPILDQLQRERHLQSPQDTYHLIAGITLKLLKLTISMLSLYGEQKFLKSWKSFEYSSQWSKLPNPISHIDSFMISDCLQLGMLFADFAGFPNLHASYHLPRHARTFGTLMNTEVGTKKMVHLDGGIDPRNLQPSIDFIKISQNSKRLFMNWFIQDSFEDYNEEFEISSQSNYIQNIRLRKPVAAHKIMIRTDTSTFRSDLALAYQSFGFNASLIYESYKFYKYASYIQNEDYAEIKCHLNRNNVATI</sequence>
<dbReference type="AlphaFoldDB" id="A0A8H3WXR6"/>
<comment type="caution">
    <text evidence="2">The sequence shown here is derived from an EMBL/GenBank/DDBJ whole genome shotgun (WGS) entry which is preliminary data.</text>
</comment>
<name>A0A8H3WXR6_GIGMA</name>
<feature type="compositionally biased region" description="Acidic residues" evidence="1">
    <location>
        <begin position="1"/>
        <end position="21"/>
    </location>
</feature>
<evidence type="ECO:0000313" key="3">
    <source>
        <dbReference type="Proteomes" id="UP000439903"/>
    </source>
</evidence>
<organism evidence="2 3">
    <name type="scientific">Gigaspora margarita</name>
    <dbReference type="NCBI Taxonomy" id="4874"/>
    <lineage>
        <taxon>Eukaryota</taxon>
        <taxon>Fungi</taxon>
        <taxon>Fungi incertae sedis</taxon>
        <taxon>Mucoromycota</taxon>
        <taxon>Glomeromycotina</taxon>
        <taxon>Glomeromycetes</taxon>
        <taxon>Diversisporales</taxon>
        <taxon>Gigasporaceae</taxon>
        <taxon>Gigaspora</taxon>
    </lineage>
</organism>
<dbReference type="EMBL" id="WTPW01002606">
    <property type="protein sequence ID" value="KAF0374651.1"/>
    <property type="molecule type" value="Genomic_DNA"/>
</dbReference>
<proteinExistence type="predicted"/>
<keyword evidence="3" id="KW-1185">Reference proteome</keyword>
<feature type="compositionally biased region" description="Acidic residues" evidence="1">
    <location>
        <begin position="30"/>
        <end position="47"/>
    </location>
</feature>
<evidence type="ECO:0000313" key="2">
    <source>
        <dbReference type="EMBL" id="KAF0374651.1"/>
    </source>
</evidence>
<gene>
    <name evidence="2" type="ORF">F8M41_012830</name>
</gene>
<dbReference type="OrthoDB" id="2351769at2759"/>
<accession>A0A8H3WXR6</accession>
<dbReference type="Proteomes" id="UP000439903">
    <property type="component" value="Unassembled WGS sequence"/>
</dbReference>